<keyword evidence="3" id="KW-0963">Cytoplasm</keyword>
<accession>S0EUV0</accession>
<evidence type="ECO:0000313" key="4">
    <source>
        <dbReference type="EMBL" id="CCW35455.1"/>
    </source>
</evidence>
<protein>
    <recommendedName>
        <fullName evidence="2 3">Segregation and condensation protein A</fullName>
    </recommendedName>
</protein>
<reference evidence="5" key="1">
    <citation type="submission" date="2013-03" db="EMBL/GenBank/DDBJ databases">
        <title>Genome sequence of Chthonomonas calidirosea, the first sequenced genome from the Armatimonadetes phylum (formally candidate division OP10).</title>
        <authorList>
            <person name="Lee K.C.Y."/>
            <person name="Morgan X.C."/>
            <person name="Dunfield P.F."/>
            <person name="Tamas I."/>
            <person name="Houghton K.M."/>
            <person name="Vyssotski M."/>
            <person name="Ryan J.L.J."/>
            <person name="Lagutin K."/>
            <person name="McDonald I.R."/>
            <person name="Stott M.B."/>
        </authorList>
    </citation>
    <scope>NUCLEOTIDE SEQUENCE [LARGE SCALE GENOMIC DNA]</scope>
    <source>
        <strain evidence="5">DSM 23976 / ICMP 18418 / T49</strain>
    </source>
</reference>
<dbReference type="KEGG" id="ccz:CCALI_01639"/>
<keyword evidence="3" id="KW-0132">Cell division</keyword>
<dbReference type="PANTHER" id="PTHR33969:SF2">
    <property type="entry name" value="SEGREGATION AND CONDENSATION PROTEIN A"/>
    <property type="match status" value="1"/>
</dbReference>
<name>S0EUV0_CHTCT</name>
<organism evidence="4 5">
    <name type="scientific">Chthonomonas calidirosea (strain DSM 23976 / ICMP 18418 / T49)</name>
    <dbReference type="NCBI Taxonomy" id="1303518"/>
    <lineage>
        <taxon>Bacteria</taxon>
        <taxon>Bacillati</taxon>
        <taxon>Armatimonadota</taxon>
        <taxon>Chthonomonadia</taxon>
        <taxon>Chthonomonadales</taxon>
        <taxon>Chthonomonadaceae</taxon>
        <taxon>Chthonomonas</taxon>
    </lineage>
</organism>
<comment type="subcellular location">
    <subcellularLocation>
        <location evidence="3">Cytoplasm</location>
    </subcellularLocation>
    <text evidence="3">Associated with two foci at the outer edges of the nucleoid region in young cells, and at four foci within both cell halves in older cells.</text>
</comment>
<dbReference type="eggNOG" id="COG1354">
    <property type="taxonomic scope" value="Bacteria"/>
</dbReference>
<dbReference type="STRING" id="454171.CP488_02457"/>
<dbReference type="FunCoup" id="S0EUV0">
    <property type="interactions" value="287"/>
</dbReference>
<dbReference type="PANTHER" id="PTHR33969">
    <property type="entry name" value="SEGREGATION AND CONDENSATION PROTEIN A"/>
    <property type="match status" value="1"/>
</dbReference>
<dbReference type="GO" id="GO:0051301">
    <property type="term" value="P:cell division"/>
    <property type="evidence" value="ECO:0007669"/>
    <property type="project" value="UniProtKB-KW"/>
</dbReference>
<dbReference type="InterPro" id="IPR003768">
    <property type="entry name" value="ScpA"/>
</dbReference>
<dbReference type="EMBL" id="HF951689">
    <property type="protein sequence ID" value="CCW35455.1"/>
    <property type="molecule type" value="Genomic_DNA"/>
</dbReference>
<dbReference type="Pfam" id="PF02616">
    <property type="entry name" value="SMC_ScpA"/>
    <property type="match status" value="1"/>
</dbReference>
<gene>
    <name evidence="3" type="primary">scpA</name>
    <name evidence="4" type="ORF">CCALI_01639</name>
</gene>
<dbReference type="GO" id="GO:0006260">
    <property type="term" value="P:DNA replication"/>
    <property type="evidence" value="ECO:0007669"/>
    <property type="project" value="UniProtKB-UniRule"/>
</dbReference>
<evidence type="ECO:0000256" key="3">
    <source>
        <dbReference type="HAMAP-Rule" id="MF_01805"/>
    </source>
</evidence>
<evidence type="ECO:0000313" key="5">
    <source>
        <dbReference type="Proteomes" id="UP000014227"/>
    </source>
</evidence>
<evidence type="ECO:0000256" key="1">
    <source>
        <dbReference type="ARBA" id="ARBA00022829"/>
    </source>
</evidence>
<comment type="subunit">
    <text evidence="3">Component of a cohesin-like complex composed of ScpA, ScpB and the Smc homodimer, in which ScpA and ScpB bind to the head domain of Smc. The presence of the three proteins is required for the association of the complex with DNA.</text>
</comment>
<sequence length="247" mass="28226">MPPVHLEAFEGPLDLLLHLIRINEIDIYDIPIAEITQQYLQVIAAMEALDLTIAGEYLVMAATLIEIKSRMLLPQAPIQEDAPEMEEDPRAELVQRLLDYQQFRETIATLQRWEEERRRIYFRDAVQNVEDYLLPVPQGEVTPAQLHHALHQMLARAGLEEKPLTTVVPRRRLSLRLKMVEIMRKLEAIAPETVPFESLFVLPGPVYDIVLTFLAILELLRLGRVRVEQAEPFAPIYLYASGGASAT</sequence>
<dbReference type="PATRIC" id="fig|1303518.3.peg.1686"/>
<comment type="function">
    <text evidence="3">Participates in chromosomal partition during cell division. May act via the formation of a condensin-like complex containing Smc and ScpB that pull DNA away from mid-cell into both cell halves.</text>
</comment>
<keyword evidence="1 3" id="KW-0159">Chromosome partition</keyword>
<dbReference type="InParanoid" id="S0EUV0"/>
<evidence type="ECO:0000256" key="2">
    <source>
        <dbReference type="ARBA" id="ARBA00044777"/>
    </source>
</evidence>
<proteinExistence type="inferred from homology"/>
<keyword evidence="3" id="KW-0131">Cell cycle</keyword>
<keyword evidence="5" id="KW-1185">Reference proteome</keyword>
<dbReference type="AlphaFoldDB" id="S0EUV0"/>
<dbReference type="GO" id="GO:0005737">
    <property type="term" value="C:cytoplasm"/>
    <property type="evidence" value="ECO:0007669"/>
    <property type="project" value="UniProtKB-SubCell"/>
</dbReference>
<dbReference type="Proteomes" id="UP000014227">
    <property type="component" value="Chromosome I"/>
</dbReference>
<dbReference type="HOGENOM" id="CLU_038686_3_1_0"/>
<comment type="similarity">
    <text evidence="3">Belongs to the ScpA family.</text>
</comment>
<dbReference type="GO" id="GO:0007059">
    <property type="term" value="P:chromosome segregation"/>
    <property type="evidence" value="ECO:0007669"/>
    <property type="project" value="UniProtKB-UniRule"/>
</dbReference>
<dbReference type="HAMAP" id="MF_01805">
    <property type="entry name" value="ScpA"/>
    <property type="match status" value="1"/>
</dbReference>
<dbReference type="Gene3D" id="6.10.250.2410">
    <property type="match status" value="1"/>
</dbReference>